<feature type="region of interest" description="Disordered" evidence="1">
    <location>
        <begin position="1"/>
        <end position="32"/>
    </location>
</feature>
<keyword evidence="2" id="KW-0812">Transmembrane</keyword>
<evidence type="ECO:0000256" key="2">
    <source>
        <dbReference type="SAM" id="Phobius"/>
    </source>
</evidence>
<reference evidence="3 4" key="1">
    <citation type="submission" date="2017-05" db="EMBL/GenBank/DDBJ databases">
        <authorList>
            <person name="Varghese N."/>
            <person name="Submissions S."/>
        </authorList>
    </citation>
    <scope>NUCLEOTIDE SEQUENCE [LARGE SCALE GENOMIC DNA]</scope>
    <source>
        <strain evidence="3 4">DSM 19504</strain>
    </source>
</reference>
<dbReference type="EMBL" id="FXTD01000001">
    <property type="protein sequence ID" value="SMO39560.1"/>
    <property type="molecule type" value="Genomic_DNA"/>
</dbReference>
<dbReference type="RefSeq" id="WP_142985355.1">
    <property type="nucleotide sequence ID" value="NZ_FXTD01000001.1"/>
</dbReference>
<dbReference type="OrthoDB" id="331120at2157"/>
<accession>A0A521AYH7</accession>
<evidence type="ECO:0000313" key="4">
    <source>
        <dbReference type="Proteomes" id="UP000319712"/>
    </source>
</evidence>
<protein>
    <submittedName>
        <fullName evidence="3">Uncharacterized protein</fullName>
    </submittedName>
</protein>
<organism evidence="3 4">
    <name type="scientific">Halorubrum cibi</name>
    <dbReference type="NCBI Taxonomy" id="413815"/>
    <lineage>
        <taxon>Archaea</taxon>
        <taxon>Methanobacteriati</taxon>
        <taxon>Methanobacteriota</taxon>
        <taxon>Stenosarchaea group</taxon>
        <taxon>Halobacteria</taxon>
        <taxon>Halobacteriales</taxon>
        <taxon>Haloferacaceae</taxon>
        <taxon>Halorubrum</taxon>
    </lineage>
</organism>
<keyword evidence="2" id="KW-1133">Transmembrane helix</keyword>
<dbReference type="AlphaFoldDB" id="A0A521AYH7"/>
<evidence type="ECO:0000313" key="3">
    <source>
        <dbReference type="EMBL" id="SMO39560.1"/>
    </source>
</evidence>
<gene>
    <name evidence="3" type="ORF">SAMN06264867_101447</name>
</gene>
<sequence length="109" mass="11379">MNDDADGSTGSPREDGGSGVTDPSGTDAPSDVADVDFADLSLPQRVFVAAVQNPTRGVVVAVLLAFGFSFYIALWMAFPRVAVLFSAVGVVVVLVLLGLYYLTRVLGRA</sequence>
<evidence type="ECO:0000256" key="1">
    <source>
        <dbReference type="SAM" id="MobiDB-lite"/>
    </source>
</evidence>
<dbReference type="Proteomes" id="UP000319712">
    <property type="component" value="Unassembled WGS sequence"/>
</dbReference>
<feature type="transmembrane region" description="Helical" evidence="2">
    <location>
        <begin position="84"/>
        <end position="103"/>
    </location>
</feature>
<keyword evidence="2" id="KW-0472">Membrane</keyword>
<feature type="transmembrane region" description="Helical" evidence="2">
    <location>
        <begin position="58"/>
        <end position="78"/>
    </location>
</feature>
<proteinExistence type="predicted"/>
<name>A0A521AYH7_9EURY</name>
<keyword evidence="4" id="KW-1185">Reference proteome</keyword>